<evidence type="ECO:0000313" key="2">
    <source>
        <dbReference type="EMBL" id="VVV63692.1"/>
    </source>
</evidence>
<proteinExistence type="predicted"/>
<gene>
    <name evidence="2" type="ORF">NYM_LOCUS6243</name>
</gene>
<dbReference type="EMBL" id="LR721776">
    <property type="protein sequence ID" value="VVV63692.1"/>
    <property type="molecule type" value="Genomic_DNA"/>
</dbReference>
<dbReference type="Gramene" id="NC11G0117490.1">
    <property type="protein sequence ID" value="NC11G0117490.1:cds"/>
    <property type="gene ID" value="NC11G0117490"/>
</dbReference>
<evidence type="ECO:0000256" key="1">
    <source>
        <dbReference type="SAM" id="MobiDB-lite"/>
    </source>
</evidence>
<sequence>MEMTSTPSDMASSKAASMSTSGHPASAQQTLYAASRAPGTAPLAVPFASPYRLARRTGFPAAVDAVCVP</sequence>
<feature type="compositionally biased region" description="Polar residues" evidence="1">
    <location>
        <begin position="22"/>
        <end position="32"/>
    </location>
</feature>
<accession>A0A5K0XGB3</accession>
<protein>
    <submittedName>
        <fullName evidence="2">Uncharacterized protein</fullName>
    </submittedName>
</protein>
<organism evidence="2">
    <name type="scientific">Nymphaea colorata</name>
    <name type="common">pocket water lily</name>
    <dbReference type="NCBI Taxonomy" id="210225"/>
    <lineage>
        <taxon>Eukaryota</taxon>
        <taxon>Viridiplantae</taxon>
        <taxon>Streptophyta</taxon>
        <taxon>Embryophyta</taxon>
        <taxon>Tracheophyta</taxon>
        <taxon>Spermatophyta</taxon>
        <taxon>Magnoliopsida</taxon>
        <taxon>Nymphaeales</taxon>
        <taxon>Nymphaeaceae</taxon>
        <taxon>Nymphaea</taxon>
    </lineage>
</organism>
<feature type="compositionally biased region" description="Low complexity" evidence="1">
    <location>
        <begin position="8"/>
        <end position="21"/>
    </location>
</feature>
<reference evidence="2" key="1">
    <citation type="submission" date="2019-09" db="EMBL/GenBank/DDBJ databases">
        <authorList>
            <person name="Zhang L."/>
        </authorList>
    </citation>
    <scope>NUCLEOTIDE SEQUENCE</scope>
</reference>
<dbReference type="AlphaFoldDB" id="A0A5K0XGB3"/>
<feature type="region of interest" description="Disordered" evidence="1">
    <location>
        <begin position="1"/>
        <end position="33"/>
    </location>
</feature>
<name>A0A5K0XGB3_9MAGN</name>